<keyword evidence="4 8" id="KW-0812">Transmembrane</keyword>
<evidence type="ECO:0000256" key="2">
    <source>
        <dbReference type="ARBA" id="ARBA00008335"/>
    </source>
</evidence>
<feature type="transmembrane region" description="Helical" evidence="8">
    <location>
        <begin position="504"/>
        <end position="523"/>
    </location>
</feature>
<protein>
    <submittedName>
        <fullName evidence="10">Putative synaptic vesicle transporter sv2 major facilitator superfamily</fullName>
    </submittedName>
</protein>
<feature type="region of interest" description="Disordered" evidence="7">
    <location>
        <begin position="1"/>
        <end position="52"/>
    </location>
</feature>
<feature type="transmembrane region" description="Helical" evidence="8">
    <location>
        <begin position="416"/>
        <end position="432"/>
    </location>
</feature>
<dbReference type="Pfam" id="PF00083">
    <property type="entry name" value="Sugar_tr"/>
    <property type="match status" value="1"/>
</dbReference>
<dbReference type="InterPro" id="IPR036259">
    <property type="entry name" value="MFS_trans_sf"/>
</dbReference>
<keyword evidence="5 8" id="KW-1133">Transmembrane helix</keyword>
<dbReference type="PANTHER" id="PTHR23511">
    <property type="entry name" value="SYNAPTIC VESICLE GLYCOPROTEIN 2"/>
    <property type="match status" value="1"/>
</dbReference>
<evidence type="ECO:0000256" key="7">
    <source>
        <dbReference type="SAM" id="MobiDB-lite"/>
    </source>
</evidence>
<feature type="transmembrane region" description="Helical" evidence="8">
    <location>
        <begin position="252"/>
        <end position="273"/>
    </location>
</feature>
<dbReference type="EMBL" id="GGFK01006198">
    <property type="protein sequence ID" value="MBW39519.1"/>
    <property type="molecule type" value="Transcribed_RNA"/>
</dbReference>
<evidence type="ECO:0000259" key="9">
    <source>
        <dbReference type="PROSITE" id="PS50850"/>
    </source>
</evidence>
<evidence type="ECO:0000256" key="3">
    <source>
        <dbReference type="ARBA" id="ARBA00022448"/>
    </source>
</evidence>
<evidence type="ECO:0000256" key="6">
    <source>
        <dbReference type="ARBA" id="ARBA00023136"/>
    </source>
</evidence>
<reference evidence="10" key="1">
    <citation type="submission" date="2018-01" db="EMBL/GenBank/DDBJ databases">
        <title>An insight into the sialome of Amazonian anophelines.</title>
        <authorList>
            <person name="Ribeiro J.M."/>
            <person name="Scarpassa V."/>
            <person name="Calvo E."/>
        </authorList>
    </citation>
    <scope>NUCLEOTIDE SEQUENCE</scope>
    <source>
        <tissue evidence="10">Salivary glands</tissue>
    </source>
</reference>
<feature type="transmembrane region" description="Helical" evidence="8">
    <location>
        <begin position="334"/>
        <end position="353"/>
    </location>
</feature>
<comment type="similarity">
    <text evidence="2">Belongs to the major facilitator superfamily.</text>
</comment>
<feature type="transmembrane region" description="Helical" evidence="8">
    <location>
        <begin position="167"/>
        <end position="186"/>
    </location>
</feature>
<evidence type="ECO:0000313" key="10">
    <source>
        <dbReference type="EMBL" id="MBW39519.1"/>
    </source>
</evidence>
<dbReference type="GO" id="GO:0016020">
    <property type="term" value="C:membrane"/>
    <property type="evidence" value="ECO:0007669"/>
    <property type="project" value="UniProtKB-SubCell"/>
</dbReference>
<feature type="transmembrane region" description="Helical" evidence="8">
    <location>
        <begin position="225"/>
        <end position="246"/>
    </location>
</feature>
<dbReference type="InterPro" id="IPR005828">
    <property type="entry name" value="MFS_sugar_transport-like"/>
</dbReference>
<evidence type="ECO:0000256" key="4">
    <source>
        <dbReference type="ARBA" id="ARBA00022692"/>
    </source>
</evidence>
<organism evidence="10">
    <name type="scientific">Anopheles triannulatus</name>
    <dbReference type="NCBI Taxonomy" id="58253"/>
    <lineage>
        <taxon>Eukaryota</taxon>
        <taxon>Metazoa</taxon>
        <taxon>Ecdysozoa</taxon>
        <taxon>Arthropoda</taxon>
        <taxon>Hexapoda</taxon>
        <taxon>Insecta</taxon>
        <taxon>Pterygota</taxon>
        <taxon>Neoptera</taxon>
        <taxon>Endopterygota</taxon>
        <taxon>Diptera</taxon>
        <taxon>Nematocera</taxon>
        <taxon>Culicoidea</taxon>
        <taxon>Culicidae</taxon>
        <taxon>Anophelinae</taxon>
        <taxon>Anopheles</taxon>
    </lineage>
</organism>
<feature type="domain" description="Major facilitator superfamily (MFS) profile" evidence="9">
    <location>
        <begin position="101"/>
        <end position="526"/>
    </location>
</feature>
<dbReference type="PANTHER" id="PTHR23511:SF5">
    <property type="entry name" value="MAJOR FACILITATOR-TYPE TRANSPORTER HXNZ-RELATED"/>
    <property type="match status" value="1"/>
</dbReference>
<feature type="transmembrane region" description="Helical" evidence="8">
    <location>
        <begin position="389"/>
        <end position="407"/>
    </location>
</feature>
<dbReference type="PROSITE" id="PS50850">
    <property type="entry name" value="MFS"/>
    <property type="match status" value="1"/>
</dbReference>
<evidence type="ECO:0000256" key="8">
    <source>
        <dbReference type="SAM" id="Phobius"/>
    </source>
</evidence>
<dbReference type="Gene3D" id="1.20.1250.20">
    <property type="entry name" value="MFS general substrate transporter like domains"/>
    <property type="match status" value="1"/>
</dbReference>
<keyword evidence="3" id="KW-0813">Transport</keyword>
<dbReference type="AlphaFoldDB" id="A0A2M4AFE9"/>
<proteinExistence type="inferred from homology"/>
<keyword evidence="6 8" id="KW-0472">Membrane</keyword>
<dbReference type="GO" id="GO:0022857">
    <property type="term" value="F:transmembrane transporter activity"/>
    <property type="evidence" value="ECO:0007669"/>
    <property type="project" value="InterPro"/>
</dbReference>
<dbReference type="InterPro" id="IPR020846">
    <property type="entry name" value="MFS_dom"/>
</dbReference>
<evidence type="ECO:0000256" key="1">
    <source>
        <dbReference type="ARBA" id="ARBA00004141"/>
    </source>
</evidence>
<dbReference type="SUPFAM" id="SSF103473">
    <property type="entry name" value="MFS general substrate transporter"/>
    <property type="match status" value="1"/>
</dbReference>
<name>A0A2M4AFE9_9DIPT</name>
<feature type="transmembrane region" description="Helical" evidence="8">
    <location>
        <begin position="135"/>
        <end position="155"/>
    </location>
</feature>
<sequence length="532" mass="57076">MKPRRVVGLSRGYEEMDGANVPRPPGSTGVGAGPPTSAAGSTGAEPNGDRNGAAGGTILAAAGGVGAPEFELASVSVVPDDTYTVTQAVNALGFGWFQVKLSLCVGLCWMADSMEMTILSVLGPALHCDWGITRYQQALVTTVVFLGMMLSSTFWGHLSDRYGRKPALTLCGVLLFLYGLLSSVAPSFGWLLLLRGLVGFAIGCVPQSVTLYAEFLPTKQRAKCVVLLDCFWALGACFEVALALAVTPNLGWRWLLGLSAAPLFIFAIITPWLPESARYHVTSGQSDKALNTLEQIAKDNRRPMLLGRLVVEGPSGSRGSFKALLGSSLRRTTLLLWFIWMSCAFCYYGLVLMSTELFGGKNKTIVDGAGEEPGMIDCQPLATTDYMDLLWTTLAEFPGIFATIYVIERFGRKKTMALQFLFYAGCVLMITVTEVRVFLTIILFMARGVIAGLFQAAYVYTPEVYPTALRSVGVGGCSALARLGAMATPYIAQVLFQSSIWSAVSVYGIFAACASVACMLLPYETRGADLAH</sequence>
<evidence type="ECO:0000256" key="5">
    <source>
        <dbReference type="ARBA" id="ARBA00022989"/>
    </source>
</evidence>
<comment type="subcellular location">
    <subcellularLocation>
        <location evidence="1">Membrane</location>
        <topology evidence="1">Multi-pass membrane protein</topology>
    </subcellularLocation>
</comment>
<accession>A0A2M4AFE9</accession>